<dbReference type="Pfam" id="PF08387">
    <property type="entry name" value="FBD"/>
    <property type="match status" value="1"/>
</dbReference>
<dbReference type="AlphaFoldDB" id="A0A453SFM7"/>
<dbReference type="Proteomes" id="UP000015105">
    <property type="component" value="Chromosome 7D"/>
</dbReference>
<reference evidence="3" key="1">
    <citation type="journal article" date="2014" name="Science">
        <title>Ancient hybridizations among the ancestral genomes of bread wheat.</title>
        <authorList>
            <consortium name="International Wheat Genome Sequencing Consortium,"/>
            <person name="Marcussen T."/>
            <person name="Sandve S.R."/>
            <person name="Heier L."/>
            <person name="Spannagl M."/>
            <person name="Pfeifer M."/>
            <person name="Jakobsen K.S."/>
            <person name="Wulff B.B."/>
            <person name="Steuernagel B."/>
            <person name="Mayer K.F."/>
            <person name="Olsen O.A."/>
        </authorList>
    </citation>
    <scope>NUCLEOTIDE SEQUENCE [LARGE SCALE GENOMIC DNA]</scope>
    <source>
        <strain evidence="3">cv. AL8/78</strain>
    </source>
</reference>
<sequence>IPHDPSVTADEPSGEHHAKFWQEINPICCLRSHVKKMVIHDFRGDRNEFEFVKFIAMNAQELQSLLLVSHEGILSSADKVNEIKDELQCLQFPTGISAVLQVSPKAGTGLRLEKASNLTIDDPFEC</sequence>
<proteinExistence type="predicted"/>
<reference evidence="3" key="2">
    <citation type="journal article" date="2017" name="Nat. Plants">
        <title>The Aegilops tauschii genome reveals multiple impacts of transposons.</title>
        <authorList>
            <person name="Zhao G."/>
            <person name="Zou C."/>
            <person name="Li K."/>
            <person name="Wang K."/>
            <person name="Li T."/>
            <person name="Gao L."/>
            <person name="Zhang X."/>
            <person name="Wang H."/>
            <person name="Yang Z."/>
            <person name="Liu X."/>
            <person name="Jiang W."/>
            <person name="Mao L."/>
            <person name="Kong X."/>
            <person name="Jiao Y."/>
            <person name="Jia J."/>
        </authorList>
    </citation>
    <scope>NUCLEOTIDE SEQUENCE [LARGE SCALE GENOMIC DNA]</scope>
    <source>
        <strain evidence="3">cv. AL8/78</strain>
    </source>
</reference>
<dbReference type="EnsemblPlants" id="AET7Gv20928900.1">
    <property type="protein sequence ID" value="AET7Gv20928900.1"/>
    <property type="gene ID" value="AET7Gv20928900"/>
</dbReference>
<reference evidence="2" key="4">
    <citation type="submission" date="2019-03" db="UniProtKB">
        <authorList>
            <consortium name="EnsemblPlants"/>
        </authorList>
    </citation>
    <scope>IDENTIFICATION</scope>
</reference>
<evidence type="ECO:0000313" key="3">
    <source>
        <dbReference type="Proteomes" id="UP000015105"/>
    </source>
</evidence>
<dbReference type="InterPro" id="IPR006566">
    <property type="entry name" value="FBD"/>
</dbReference>
<reference evidence="2" key="3">
    <citation type="journal article" date="2017" name="Nature">
        <title>Genome sequence of the progenitor of the wheat D genome Aegilops tauschii.</title>
        <authorList>
            <person name="Luo M.C."/>
            <person name="Gu Y.Q."/>
            <person name="Puiu D."/>
            <person name="Wang H."/>
            <person name="Twardziok S.O."/>
            <person name="Deal K.R."/>
            <person name="Huo N."/>
            <person name="Zhu T."/>
            <person name="Wang L."/>
            <person name="Wang Y."/>
            <person name="McGuire P.E."/>
            <person name="Liu S."/>
            <person name="Long H."/>
            <person name="Ramasamy R.K."/>
            <person name="Rodriguez J.C."/>
            <person name="Van S.L."/>
            <person name="Yuan L."/>
            <person name="Wang Z."/>
            <person name="Xia Z."/>
            <person name="Xiao L."/>
            <person name="Anderson O.D."/>
            <person name="Ouyang S."/>
            <person name="Liang Y."/>
            <person name="Zimin A.V."/>
            <person name="Pertea G."/>
            <person name="Qi P."/>
            <person name="Bennetzen J.L."/>
            <person name="Dai X."/>
            <person name="Dawson M.W."/>
            <person name="Muller H.G."/>
            <person name="Kugler K."/>
            <person name="Rivarola-Duarte L."/>
            <person name="Spannagl M."/>
            <person name="Mayer K.F.X."/>
            <person name="Lu F.H."/>
            <person name="Bevan M.W."/>
            <person name="Leroy P."/>
            <person name="Li P."/>
            <person name="You F.M."/>
            <person name="Sun Q."/>
            <person name="Liu Z."/>
            <person name="Lyons E."/>
            <person name="Wicker T."/>
            <person name="Salzberg S.L."/>
            <person name="Devos K.M."/>
            <person name="Dvorak J."/>
        </authorList>
    </citation>
    <scope>NUCLEOTIDE SEQUENCE [LARGE SCALE GENOMIC DNA]</scope>
    <source>
        <strain evidence="2">cv. AL8/78</strain>
    </source>
</reference>
<accession>A0A453SFM7</accession>
<keyword evidence="3" id="KW-1185">Reference proteome</keyword>
<reference evidence="2" key="5">
    <citation type="journal article" date="2021" name="G3 (Bethesda)">
        <title>Aegilops tauschii genome assembly Aet v5.0 features greater sequence contiguity and improved annotation.</title>
        <authorList>
            <person name="Wang L."/>
            <person name="Zhu T."/>
            <person name="Rodriguez J.C."/>
            <person name="Deal K.R."/>
            <person name="Dubcovsky J."/>
            <person name="McGuire P.E."/>
            <person name="Lux T."/>
            <person name="Spannagl M."/>
            <person name="Mayer K.F.X."/>
            <person name="Baldrich P."/>
            <person name="Meyers B.C."/>
            <person name="Huo N."/>
            <person name="Gu Y.Q."/>
            <person name="Zhou H."/>
            <person name="Devos K.M."/>
            <person name="Bennetzen J.L."/>
            <person name="Unver T."/>
            <person name="Budak H."/>
            <person name="Gulick P.J."/>
            <person name="Galiba G."/>
            <person name="Kalapos B."/>
            <person name="Nelson D.R."/>
            <person name="Li P."/>
            <person name="You F.M."/>
            <person name="Luo M.C."/>
            <person name="Dvorak J."/>
        </authorList>
    </citation>
    <scope>NUCLEOTIDE SEQUENCE [LARGE SCALE GENOMIC DNA]</scope>
    <source>
        <strain evidence="2">cv. AL8/78</strain>
    </source>
</reference>
<evidence type="ECO:0000313" key="2">
    <source>
        <dbReference type="EnsemblPlants" id="AET7Gv20928900.1"/>
    </source>
</evidence>
<evidence type="ECO:0000259" key="1">
    <source>
        <dbReference type="Pfam" id="PF08387"/>
    </source>
</evidence>
<dbReference type="Gramene" id="AET7Gv20928900.1">
    <property type="protein sequence ID" value="AET7Gv20928900.1"/>
    <property type="gene ID" value="AET7Gv20928900"/>
</dbReference>
<name>A0A453SFM7_AEGTS</name>
<feature type="domain" description="FBD" evidence="1">
    <location>
        <begin position="22"/>
        <end position="65"/>
    </location>
</feature>
<organism evidence="2 3">
    <name type="scientific">Aegilops tauschii subsp. strangulata</name>
    <name type="common">Goatgrass</name>
    <dbReference type="NCBI Taxonomy" id="200361"/>
    <lineage>
        <taxon>Eukaryota</taxon>
        <taxon>Viridiplantae</taxon>
        <taxon>Streptophyta</taxon>
        <taxon>Embryophyta</taxon>
        <taxon>Tracheophyta</taxon>
        <taxon>Spermatophyta</taxon>
        <taxon>Magnoliopsida</taxon>
        <taxon>Liliopsida</taxon>
        <taxon>Poales</taxon>
        <taxon>Poaceae</taxon>
        <taxon>BOP clade</taxon>
        <taxon>Pooideae</taxon>
        <taxon>Triticodae</taxon>
        <taxon>Triticeae</taxon>
        <taxon>Triticinae</taxon>
        <taxon>Aegilops</taxon>
    </lineage>
</organism>
<protein>
    <recommendedName>
        <fullName evidence="1">FBD domain-containing protein</fullName>
    </recommendedName>
</protein>